<dbReference type="Pfam" id="PF14014">
    <property type="entry name" value="DUF4230"/>
    <property type="match status" value="1"/>
</dbReference>
<gene>
    <name evidence="2" type="ORF">SMU82_03976</name>
</gene>
<dbReference type="Proteomes" id="UP000011676">
    <property type="component" value="Unassembled WGS sequence"/>
</dbReference>
<keyword evidence="1" id="KW-1133">Transmembrane helix</keyword>
<comment type="caution">
    <text evidence="2">The sequence shown here is derived from an EMBL/GenBank/DDBJ whole genome shotgun (WGS) entry which is preliminary data.</text>
</comment>
<dbReference type="EMBL" id="AHSR01000016">
    <property type="protein sequence ID" value="EMC24642.1"/>
    <property type="molecule type" value="Genomic_DNA"/>
</dbReference>
<dbReference type="AlphaFoldDB" id="A0A829BK25"/>
<accession>A0A829BK25</accession>
<keyword evidence="1" id="KW-0812">Transmembrane</keyword>
<organism evidence="2 3">
    <name type="scientific">Streptococcus mutans SM6</name>
    <dbReference type="NCBI Taxonomy" id="857119"/>
    <lineage>
        <taxon>Bacteria</taxon>
        <taxon>Bacillati</taxon>
        <taxon>Bacillota</taxon>
        <taxon>Bacilli</taxon>
        <taxon>Lactobacillales</taxon>
        <taxon>Streptococcaceae</taxon>
        <taxon>Streptococcus</taxon>
    </lineage>
</organism>
<reference evidence="2 3" key="1">
    <citation type="journal article" date="2013" name="Mol. Biol. Evol.">
        <title>Evolutionary and population genomics of the cavity causing bacteria Streptococcus mutans.</title>
        <authorList>
            <person name="Cornejo O.E."/>
            <person name="Lefebure T."/>
            <person name="Pavinski Bitar P.D."/>
            <person name="Lang P."/>
            <person name="Richards V.P."/>
            <person name="Eilertson K."/>
            <person name="Do T."/>
            <person name="Beighton D."/>
            <person name="Zeng L."/>
            <person name="Ahn S.J."/>
            <person name="Burne R.A."/>
            <person name="Siepel A."/>
            <person name="Bustamante C.D."/>
            <person name="Stanhope M.J."/>
        </authorList>
    </citation>
    <scope>NUCLEOTIDE SEQUENCE [LARGE SCALE GENOMIC DNA]</scope>
    <source>
        <strain evidence="2 3">SM6</strain>
    </source>
</reference>
<evidence type="ECO:0000313" key="3">
    <source>
        <dbReference type="Proteomes" id="UP000011676"/>
    </source>
</evidence>
<evidence type="ECO:0000313" key="2">
    <source>
        <dbReference type="EMBL" id="EMC24642.1"/>
    </source>
</evidence>
<dbReference type="InterPro" id="IPR025324">
    <property type="entry name" value="DUF4230"/>
</dbReference>
<proteinExistence type="predicted"/>
<keyword evidence="1" id="KW-0472">Membrane</keyword>
<sequence length="205" mass="23457">MKMLKEILGCKIYIWFAALIALVGLFFYWYGMNQNNNKSADSSQSYSMVKYIEATNETVFLNVGIEKVDALSNATKVLGITIPYSQKKAIIILNYEAKLGIKRAVSINKTRENNFEIKIPKFEVIGVKLDDKHPYKLYNRSGELLSGSTEEVDTGKAATSLLTNKEQKKYLKQYSDMIKKSAEDHYKVLFKSIYPDVKLTFVYEN</sequence>
<protein>
    <submittedName>
        <fullName evidence="2">Uncharacterized protein</fullName>
    </submittedName>
</protein>
<name>A0A829BK25_STRMG</name>
<feature type="transmembrane region" description="Helical" evidence="1">
    <location>
        <begin position="12"/>
        <end position="30"/>
    </location>
</feature>
<dbReference type="RefSeq" id="WP_002268667.1">
    <property type="nucleotide sequence ID" value="NZ_AHSR01000016.1"/>
</dbReference>
<evidence type="ECO:0000256" key="1">
    <source>
        <dbReference type="SAM" id="Phobius"/>
    </source>
</evidence>